<dbReference type="PROSITE" id="PS50181">
    <property type="entry name" value="FBOX"/>
    <property type="match status" value="1"/>
</dbReference>
<name>A0A328DJG9_9ASTE</name>
<dbReference type="Gene3D" id="2.120.10.80">
    <property type="entry name" value="Kelch-type beta propeller"/>
    <property type="match status" value="1"/>
</dbReference>
<dbReference type="InterPro" id="IPR015915">
    <property type="entry name" value="Kelch-typ_b-propeller"/>
</dbReference>
<organism evidence="2 3">
    <name type="scientific">Cuscuta australis</name>
    <dbReference type="NCBI Taxonomy" id="267555"/>
    <lineage>
        <taxon>Eukaryota</taxon>
        <taxon>Viridiplantae</taxon>
        <taxon>Streptophyta</taxon>
        <taxon>Embryophyta</taxon>
        <taxon>Tracheophyta</taxon>
        <taxon>Spermatophyta</taxon>
        <taxon>Magnoliopsida</taxon>
        <taxon>eudicotyledons</taxon>
        <taxon>Gunneridae</taxon>
        <taxon>Pentapetalae</taxon>
        <taxon>asterids</taxon>
        <taxon>lamiids</taxon>
        <taxon>Solanales</taxon>
        <taxon>Convolvulaceae</taxon>
        <taxon>Cuscuteae</taxon>
        <taxon>Cuscuta</taxon>
        <taxon>Cuscuta subgen. Grammica</taxon>
        <taxon>Cuscuta sect. Cleistogrammica</taxon>
    </lineage>
</organism>
<dbReference type="PANTHER" id="PTHR24414">
    <property type="entry name" value="F-BOX/KELCH-REPEAT PROTEIN SKIP4"/>
    <property type="match status" value="1"/>
</dbReference>
<dbReference type="SUPFAM" id="SSF117281">
    <property type="entry name" value="Kelch motif"/>
    <property type="match status" value="1"/>
</dbReference>
<gene>
    <name evidence="2" type="ORF">DM860_006086</name>
</gene>
<dbReference type="Proteomes" id="UP000249390">
    <property type="component" value="Unassembled WGS sequence"/>
</dbReference>
<accession>A0A328DJG9</accession>
<comment type="caution">
    <text evidence="2">The sequence shown here is derived from an EMBL/GenBank/DDBJ whole genome shotgun (WGS) entry which is preliminary data.</text>
</comment>
<dbReference type="InterPro" id="IPR001810">
    <property type="entry name" value="F-box_dom"/>
</dbReference>
<dbReference type="Gene3D" id="1.20.1280.50">
    <property type="match status" value="1"/>
</dbReference>
<reference evidence="2 3" key="1">
    <citation type="submission" date="2018-06" db="EMBL/GenBank/DDBJ databases">
        <title>The Genome of Cuscuta australis (Dodder) Provides Insight into the Evolution of Plant Parasitism.</title>
        <authorList>
            <person name="Liu H."/>
        </authorList>
    </citation>
    <scope>NUCLEOTIDE SEQUENCE [LARGE SCALE GENOMIC DNA]</scope>
    <source>
        <strain evidence="3">cv. Yunnan</strain>
        <tissue evidence="2">Vines</tissue>
    </source>
</reference>
<dbReference type="SMART" id="SM00612">
    <property type="entry name" value="Kelch"/>
    <property type="match status" value="1"/>
</dbReference>
<dbReference type="InterPro" id="IPR036047">
    <property type="entry name" value="F-box-like_dom_sf"/>
</dbReference>
<dbReference type="Pfam" id="PF00646">
    <property type="entry name" value="F-box"/>
    <property type="match status" value="1"/>
</dbReference>
<protein>
    <recommendedName>
        <fullName evidence="1">F-box domain-containing protein</fullName>
    </recommendedName>
</protein>
<dbReference type="Pfam" id="PF01344">
    <property type="entry name" value="Kelch_1"/>
    <property type="match status" value="1"/>
</dbReference>
<feature type="domain" description="F-box" evidence="1">
    <location>
        <begin position="43"/>
        <end position="88"/>
    </location>
</feature>
<dbReference type="AlphaFoldDB" id="A0A328DJG9"/>
<dbReference type="InterPro" id="IPR050354">
    <property type="entry name" value="F-box/kelch-repeat_ARATH"/>
</dbReference>
<evidence type="ECO:0000313" key="3">
    <source>
        <dbReference type="Proteomes" id="UP000249390"/>
    </source>
</evidence>
<dbReference type="SUPFAM" id="SSF81383">
    <property type="entry name" value="F-box domain"/>
    <property type="match status" value="1"/>
</dbReference>
<dbReference type="EMBL" id="NQVE01000125">
    <property type="protein sequence ID" value="RAL45932.1"/>
    <property type="molecule type" value="Genomic_DNA"/>
</dbReference>
<sequence>MSSNAPCNSRPFSWLVKSCIPTAHNHRQPTAPHSSSAAPLRRQTSISSLPDDLLLECLSRVAQCSISSLPLVCRRWSDLLDSPAFHSLRRCRNLLRLNLFAISISDHSLFAASLCLGFESAWRISSVLADDVFNRAPSFISLFSHSRSVVIGRRIYVIGRTAMIRCDAWTATAVLLPGPVATRKKFAAAVVAGKIYVAGGSGRTAVVEEYDPDAESWRAVSTASRRRYGCVGAAVDGVFYVIGGLKIGSSGNEGVSRAAGPDAALVYAGSMDLYDVAAGQWLKSRTVPGGGCVVAACAEGGFVYILSSHAVELSFWEFNGALKSSGFAEWRRLKSPPVQVRLDSAVRFSCVGAGGRVVLVQVTGRTQDMARRSGRGERVFRGGTMVVYDCAAGEWSRGADLPEFIGSAACVTVEC</sequence>
<evidence type="ECO:0000313" key="2">
    <source>
        <dbReference type="EMBL" id="RAL45932.1"/>
    </source>
</evidence>
<dbReference type="SMART" id="SM00256">
    <property type="entry name" value="FBOX"/>
    <property type="match status" value="1"/>
</dbReference>
<dbReference type="PANTHER" id="PTHR24414:SF60">
    <property type="entry name" value="OS03G0415400 PROTEIN"/>
    <property type="match status" value="1"/>
</dbReference>
<dbReference type="InterPro" id="IPR006652">
    <property type="entry name" value="Kelch_1"/>
</dbReference>
<keyword evidence="3" id="KW-1185">Reference proteome</keyword>
<proteinExistence type="predicted"/>
<evidence type="ECO:0000259" key="1">
    <source>
        <dbReference type="PROSITE" id="PS50181"/>
    </source>
</evidence>